<evidence type="ECO:0000313" key="2">
    <source>
        <dbReference type="EMBL" id="KEQ61163.1"/>
    </source>
</evidence>
<name>A0A074VKZ1_AURM1</name>
<dbReference type="GeneID" id="63920049"/>
<sequence length="205" mass="21565">MATSILLLTVSLAIQALAQNANLTVSFSPATLDNCASNGSTEAIIFTTSSIPLSYQCFNIEDLFGSSNASPSWGSRTTESASRTYTSEEISRRVFNANSYSAQTNYSRIWYQQQNFTSPKQGEDAARIFECLAAETTCQSSGNGECYEAPYNIGSFQIGSAAAVNSGAKKCWVASTGSAAERFSGSKTAAAVGAAAILAAGMLSW</sequence>
<protein>
    <submittedName>
        <fullName evidence="2">Uncharacterized protein</fullName>
    </submittedName>
</protein>
<feature type="signal peptide" evidence="1">
    <location>
        <begin position="1"/>
        <end position="18"/>
    </location>
</feature>
<dbReference type="RefSeq" id="XP_040878186.1">
    <property type="nucleotide sequence ID" value="XM_041026676.1"/>
</dbReference>
<dbReference type="AlphaFoldDB" id="A0A074VKZ1"/>
<accession>A0A074VKZ1</accession>
<gene>
    <name evidence="2" type="ORF">M437DRAFT_76728</name>
</gene>
<proteinExistence type="predicted"/>
<keyword evidence="1" id="KW-0732">Signal</keyword>
<dbReference type="HOGENOM" id="CLU_081035_0_0_1"/>
<evidence type="ECO:0000313" key="3">
    <source>
        <dbReference type="Proteomes" id="UP000030672"/>
    </source>
</evidence>
<dbReference type="Proteomes" id="UP000030672">
    <property type="component" value="Unassembled WGS sequence"/>
</dbReference>
<feature type="chain" id="PRO_5001700734" evidence="1">
    <location>
        <begin position="19"/>
        <end position="205"/>
    </location>
</feature>
<dbReference type="EMBL" id="KL584839">
    <property type="protein sequence ID" value="KEQ61163.1"/>
    <property type="molecule type" value="Genomic_DNA"/>
</dbReference>
<evidence type="ECO:0000256" key="1">
    <source>
        <dbReference type="SAM" id="SignalP"/>
    </source>
</evidence>
<organism evidence="2 3">
    <name type="scientific">Aureobasidium melanogenum (strain CBS 110374)</name>
    <name type="common">Aureobasidium pullulans var. melanogenum</name>
    <dbReference type="NCBI Taxonomy" id="1043003"/>
    <lineage>
        <taxon>Eukaryota</taxon>
        <taxon>Fungi</taxon>
        <taxon>Dikarya</taxon>
        <taxon>Ascomycota</taxon>
        <taxon>Pezizomycotina</taxon>
        <taxon>Dothideomycetes</taxon>
        <taxon>Dothideomycetidae</taxon>
        <taxon>Dothideales</taxon>
        <taxon>Saccotheciaceae</taxon>
        <taxon>Aureobasidium</taxon>
    </lineage>
</organism>
<keyword evidence="3" id="KW-1185">Reference proteome</keyword>
<reference evidence="2 3" key="1">
    <citation type="journal article" date="2014" name="BMC Genomics">
        <title>Genome sequencing of four Aureobasidium pullulans varieties: biotechnological potential, stress tolerance, and description of new species.</title>
        <authorList>
            <person name="Gostin Ar C."/>
            <person name="Ohm R.A."/>
            <person name="Kogej T."/>
            <person name="Sonjak S."/>
            <person name="Turk M."/>
            <person name="Zajc J."/>
            <person name="Zalar P."/>
            <person name="Grube M."/>
            <person name="Sun H."/>
            <person name="Han J."/>
            <person name="Sharma A."/>
            <person name="Chiniquy J."/>
            <person name="Ngan C.Y."/>
            <person name="Lipzen A."/>
            <person name="Barry K."/>
            <person name="Grigoriev I.V."/>
            <person name="Gunde-Cimerman N."/>
        </authorList>
    </citation>
    <scope>NUCLEOTIDE SEQUENCE [LARGE SCALE GENOMIC DNA]</scope>
    <source>
        <strain evidence="2 3">CBS 110374</strain>
    </source>
</reference>